<dbReference type="PROSITE" id="PS50893">
    <property type="entry name" value="ABC_TRANSPORTER_2"/>
    <property type="match status" value="1"/>
</dbReference>
<evidence type="ECO:0000259" key="4">
    <source>
        <dbReference type="PROSITE" id="PS50893"/>
    </source>
</evidence>
<dbReference type="GO" id="GO:0005524">
    <property type="term" value="F:ATP binding"/>
    <property type="evidence" value="ECO:0007669"/>
    <property type="project" value="UniProtKB-KW"/>
</dbReference>
<keyword evidence="3 5" id="KW-0067">ATP-binding</keyword>
<organism evidence="5">
    <name type="scientific">Lactobacillus delbrueckii subsp. lactis</name>
    <dbReference type="NCBI Taxonomy" id="29397"/>
    <lineage>
        <taxon>Bacteria</taxon>
        <taxon>Bacillati</taxon>
        <taxon>Bacillota</taxon>
        <taxon>Bacilli</taxon>
        <taxon>Lactobacillales</taxon>
        <taxon>Lactobacillaceae</taxon>
        <taxon>Lactobacillus</taxon>
    </lineage>
</organism>
<dbReference type="AlphaFoldDB" id="A0A3G6JK56"/>
<evidence type="ECO:0000313" key="5">
    <source>
        <dbReference type="EMBL" id="AZA17010.1"/>
    </source>
</evidence>
<dbReference type="Pfam" id="PF00005">
    <property type="entry name" value="ABC_tran"/>
    <property type="match status" value="1"/>
</dbReference>
<protein>
    <submittedName>
        <fullName evidence="5">ATP-binding cassette domain-containing protein</fullName>
    </submittedName>
</protein>
<dbReference type="InterPro" id="IPR051782">
    <property type="entry name" value="ABC_Transporter_VariousFunc"/>
</dbReference>
<dbReference type="InterPro" id="IPR003593">
    <property type="entry name" value="AAA+_ATPase"/>
</dbReference>
<keyword evidence="2" id="KW-0547">Nucleotide-binding</keyword>
<proteinExistence type="predicted"/>
<keyword evidence="1" id="KW-0813">Transport</keyword>
<dbReference type="PANTHER" id="PTHR42939:SF1">
    <property type="entry name" value="ABC TRANSPORTER ATP-BINDING PROTEIN ALBC-RELATED"/>
    <property type="match status" value="1"/>
</dbReference>
<dbReference type="SUPFAM" id="SSF52540">
    <property type="entry name" value="P-loop containing nucleoside triphosphate hydrolases"/>
    <property type="match status" value="1"/>
</dbReference>
<gene>
    <name evidence="5" type="ORF">DQL93_11550</name>
</gene>
<dbReference type="Gene3D" id="3.40.50.300">
    <property type="entry name" value="P-loop containing nucleotide triphosphate hydrolases"/>
    <property type="match status" value="1"/>
</dbReference>
<dbReference type="EMBL" id="CP031023">
    <property type="protein sequence ID" value="AZA17010.1"/>
    <property type="molecule type" value="Genomic_DNA"/>
</dbReference>
<dbReference type="InterPro" id="IPR003439">
    <property type="entry name" value="ABC_transporter-like_ATP-bd"/>
</dbReference>
<name>A0A3G6JK56_LACDL</name>
<dbReference type="RefSeq" id="WP_231542290.1">
    <property type="nucleotide sequence ID" value="NZ_JAJNVF010000029.1"/>
</dbReference>
<sequence length="209" mass="23090">MFIELKNVNKVISVRQLLSQVNCEIEAGQIAVFEGINGSGKTLILKTILGLMKVDGEVLVAGKQVKPQDAYPVKAGILIENPSLITDFTATQNMELLAKLDEHISATEIAELLKYFDLSRFPNEKVKKFSLGMKQKLGIAEAFLGSYPLIVLDEPTNALDSDSIDKLVDLIKLRQSKGCTFVIASHDRDFVEQVATKRFKVEEGVVHEA</sequence>
<dbReference type="SMART" id="SM00382">
    <property type="entry name" value="AAA"/>
    <property type="match status" value="1"/>
</dbReference>
<dbReference type="InterPro" id="IPR027417">
    <property type="entry name" value="P-loop_NTPase"/>
</dbReference>
<evidence type="ECO:0000256" key="1">
    <source>
        <dbReference type="ARBA" id="ARBA00022448"/>
    </source>
</evidence>
<dbReference type="PANTHER" id="PTHR42939">
    <property type="entry name" value="ABC TRANSPORTER ATP-BINDING PROTEIN ALBC-RELATED"/>
    <property type="match status" value="1"/>
</dbReference>
<feature type="domain" description="ABC transporter" evidence="4">
    <location>
        <begin position="3"/>
        <end position="209"/>
    </location>
</feature>
<reference evidence="5" key="1">
    <citation type="submission" date="2018-07" db="EMBL/GenBank/DDBJ databases">
        <authorList>
            <person name="Somerville V."/>
        </authorList>
    </citation>
    <scope>NUCLEOTIDE SEQUENCE</scope>
    <source>
        <strain evidence="5">NWC_2_2</strain>
    </source>
</reference>
<dbReference type="InterPro" id="IPR017871">
    <property type="entry name" value="ABC_transporter-like_CS"/>
</dbReference>
<evidence type="ECO:0000256" key="3">
    <source>
        <dbReference type="ARBA" id="ARBA00022840"/>
    </source>
</evidence>
<evidence type="ECO:0000256" key="2">
    <source>
        <dbReference type="ARBA" id="ARBA00022741"/>
    </source>
</evidence>
<dbReference type="PROSITE" id="PS00211">
    <property type="entry name" value="ABC_TRANSPORTER_1"/>
    <property type="match status" value="1"/>
</dbReference>
<accession>A0A3G6JK56</accession>
<dbReference type="GO" id="GO:0016887">
    <property type="term" value="F:ATP hydrolysis activity"/>
    <property type="evidence" value="ECO:0007669"/>
    <property type="project" value="InterPro"/>
</dbReference>